<keyword evidence="3" id="KW-1185">Reference proteome</keyword>
<proteinExistence type="predicted"/>
<comment type="caution">
    <text evidence="2">The sequence shown here is derived from an EMBL/GenBank/DDBJ whole genome shotgun (WGS) entry which is preliminary data.</text>
</comment>
<dbReference type="EMBL" id="JACU01000006">
    <property type="protein sequence ID" value="KMS54438.1"/>
    <property type="molecule type" value="Genomic_DNA"/>
</dbReference>
<gene>
    <name evidence="2" type="ORF">V474_21220</name>
</gene>
<feature type="transmembrane region" description="Helical" evidence="1">
    <location>
        <begin position="38"/>
        <end position="57"/>
    </location>
</feature>
<evidence type="ECO:0000313" key="2">
    <source>
        <dbReference type="EMBL" id="KMS54438.1"/>
    </source>
</evidence>
<keyword evidence="1" id="KW-0812">Transmembrane</keyword>
<dbReference type="RefSeq" id="WP_059152243.1">
    <property type="nucleotide sequence ID" value="NZ_KQ130455.1"/>
</dbReference>
<dbReference type="OrthoDB" id="9981224at2"/>
<sequence>MPHEIAGEVIGTIIEVAGHVVTSLGSEAKPRRRGWQSYLSLAVVLIGALLLLLWWLGVFAG</sequence>
<protein>
    <submittedName>
        <fullName evidence="2">Uncharacterized protein</fullName>
    </submittedName>
</protein>
<evidence type="ECO:0000313" key="3">
    <source>
        <dbReference type="Proteomes" id="UP000052268"/>
    </source>
</evidence>
<accession>A0A0J7XTR8</accession>
<keyword evidence="1" id="KW-0472">Membrane</keyword>
<evidence type="ECO:0000256" key="1">
    <source>
        <dbReference type="SAM" id="Phobius"/>
    </source>
</evidence>
<organism evidence="2 3">
    <name type="scientific">Novosphingobium barchaimii LL02</name>
    <dbReference type="NCBI Taxonomy" id="1114963"/>
    <lineage>
        <taxon>Bacteria</taxon>
        <taxon>Pseudomonadati</taxon>
        <taxon>Pseudomonadota</taxon>
        <taxon>Alphaproteobacteria</taxon>
        <taxon>Sphingomonadales</taxon>
        <taxon>Sphingomonadaceae</taxon>
        <taxon>Novosphingobium</taxon>
    </lineage>
</organism>
<dbReference type="AlphaFoldDB" id="A0A0J7XTR8"/>
<keyword evidence="1" id="KW-1133">Transmembrane helix</keyword>
<dbReference type="Proteomes" id="UP000052268">
    <property type="component" value="Unassembled WGS sequence"/>
</dbReference>
<name>A0A0J7XTR8_9SPHN</name>
<dbReference type="PATRIC" id="fig|1114963.3.peg.3082"/>
<reference evidence="2 3" key="1">
    <citation type="journal article" date="2015" name="G3 (Bethesda)">
        <title>Insights into Ongoing Evolution of the Hexachlorocyclohexane Catabolic Pathway from Comparative Genomics of Ten Sphingomonadaceae Strains.</title>
        <authorList>
            <person name="Pearce S.L."/>
            <person name="Oakeshott J.G."/>
            <person name="Pandey G."/>
        </authorList>
    </citation>
    <scope>NUCLEOTIDE SEQUENCE [LARGE SCALE GENOMIC DNA]</scope>
    <source>
        <strain evidence="2 3">LL02</strain>
    </source>
</reference>